<dbReference type="AlphaFoldDB" id="B0RAK4"/>
<evidence type="ECO:0000313" key="2">
    <source>
        <dbReference type="EMBL" id="CAQ00372.1"/>
    </source>
</evidence>
<dbReference type="Pfam" id="PF13692">
    <property type="entry name" value="Glyco_trans_1_4"/>
    <property type="match status" value="1"/>
</dbReference>
<dbReference type="SUPFAM" id="SSF48371">
    <property type="entry name" value="ARM repeat"/>
    <property type="match status" value="1"/>
</dbReference>
<proteinExistence type="predicted"/>
<accession>B0RAK4</accession>
<dbReference type="EMBL" id="AM849034">
    <property type="protein sequence ID" value="CAQ00372.1"/>
    <property type="molecule type" value="Genomic_DNA"/>
</dbReference>
<keyword evidence="2" id="KW-0808">Transferase</keyword>
<sequence length="751" mass="78513">MGIQTSLDQVAQAARILDVMQEADELTVAASRDGGGRAVRLLARAAADPADQLTAVAAIHALAQVFDEAADHALVALLDHDTRWIREHAAWAFGTRLPRFDAVSGLVAMVVEGGFPGMLAQRTLQQWAASTPEHVALALENALLGVQGDDARSRLVETVGLVPGRIPERVLLRIAPAVAEGPLTRSAAVAALGDRPAGEAIAALVADIARGDDEVAAVARLAVLDIARRDGDRGSRVAPPARPGLTVVQLFLHADIDAGLTHVGAGDNGGIATLLVRLGDALVDPAAAAGAHPDAARIAASGDPLAAADRPVDRVITLSRGTPDQALGSLARVAAGDDGHVFAHIPMLGGPRSLPEAWPHRVEAERGIRRVLRAAGRVDAVHLRMADVGTLAASTVARELGIPVVFTVAPDPYGVVDALDRSGALTRDRFGGVDEREHYWFRVRLVQRLAADAAHTVLFPRPELKRDMRRLVGIDVDAHPERHSVVAEGIDVAAIERSRDDAMLGADADGAPARAFVELDDLLRDLPEERRGLPLVISVGRLARVKGMAQLAHVWAADPPLRSRANLLIVGGDLDEPTQEEREQLARILDAVPGADGPADAARHGLLLAGHRGNDTVTRWLAAVRYGRPGLTAPGGAYACASIKEEFGVALLEAMSMGLPVVAPASGGPATYVEDGVTGLLVDTTDAAALGTGIARALDIAAGPGAVAAADRARDMVARTFTIQAMAGTLSRVYRDVAAADDRTLWELSAS</sequence>
<dbReference type="HOGENOM" id="CLU_370368_0_0_11"/>
<dbReference type="InterPro" id="IPR016024">
    <property type="entry name" value="ARM-type_fold"/>
</dbReference>
<dbReference type="KEGG" id="cms:CMS0249"/>
<dbReference type="OrthoDB" id="2421289at2"/>
<dbReference type="STRING" id="31964.CMS0249"/>
<dbReference type="eggNOG" id="COG0438">
    <property type="taxonomic scope" value="Bacteria"/>
</dbReference>
<name>B0RAK4_CLASE</name>
<dbReference type="PANTHER" id="PTHR45947">
    <property type="entry name" value="SULFOQUINOVOSYL TRANSFERASE SQD2"/>
    <property type="match status" value="1"/>
</dbReference>
<evidence type="ECO:0000313" key="3">
    <source>
        <dbReference type="Proteomes" id="UP000001318"/>
    </source>
</evidence>
<dbReference type="SUPFAM" id="SSF53756">
    <property type="entry name" value="UDP-Glycosyltransferase/glycogen phosphorylase"/>
    <property type="match status" value="1"/>
</dbReference>
<protein>
    <recommendedName>
        <fullName evidence="1">D-inositol 3-phosphate glycosyltransferase</fullName>
    </recommendedName>
</protein>
<dbReference type="Proteomes" id="UP000001318">
    <property type="component" value="Chromosome"/>
</dbReference>
<dbReference type="GO" id="GO:0016757">
    <property type="term" value="F:glycosyltransferase activity"/>
    <property type="evidence" value="ECO:0007669"/>
    <property type="project" value="TreeGrafter"/>
</dbReference>
<dbReference type="eggNOG" id="COG1413">
    <property type="taxonomic scope" value="Bacteria"/>
</dbReference>
<dbReference type="PANTHER" id="PTHR45947:SF3">
    <property type="entry name" value="SULFOQUINOVOSYL TRANSFERASE SQD2"/>
    <property type="match status" value="1"/>
</dbReference>
<reference evidence="2 3" key="1">
    <citation type="journal article" date="2008" name="J. Bacteriol.">
        <title>Genome of the actinomycete plant pathogen Clavibacter michiganensis subsp. sepedonicus suggests recent niche adaptation.</title>
        <authorList>
            <person name="Bentley S.D."/>
            <person name="Corton C."/>
            <person name="Brown S.E."/>
            <person name="Barron A."/>
            <person name="Clark L."/>
            <person name="Doggett J."/>
            <person name="Harris B."/>
            <person name="Ormond D."/>
            <person name="Quail M.A."/>
            <person name="May G."/>
            <person name="Francis D."/>
            <person name="Knudson D."/>
            <person name="Parkhill J."/>
            <person name="Ishimaru C.A."/>
        </authorList>
    </citation>
    <scope>NUCLEOTIDE SEQUENCE [LARGE SCALE GENOMIC DNA]</scope>
    <source>
        <strain evidence="3">ATCC 33113 / DSM 20744 / JCM 9667 / LMG 2889 / ICMP 2535 / C-1</strain>
    </source>
</reference>
<organism evidence="2 3">
    <name type="scientific">Clavibacter sepedonicus</name>
    <name type="common">Clavibacter michiganensis subsp. sepedonicus</name>
    <dbReference type="NCBI Taxonomy" id="31964"/>
    <lineage>
        <taxon>Bacteria</taxon>
        <taxon>Bacillati</taxon>
        <taxon>Actinomycetota</taxon>
        <taxon>Actinomycetes</taxon>
        <taxon>Micrococcales</taxon>
        <taxon>Microbacteriaceae</taxon>
        <taxon>Clavibacter</taxon>
    </lineage>
</organism>
<dbReference type="CAZy" id="GT4">
    <property type="family name" value="Glycosyltransferase Family 4"/>
</dbReference>
<dbReference type="GeneID" id="29469907"/>
<gene>
    <name evidence="2" type="ordered locus">CMS0249</name>
</gene>
<dbReference type="RefSeq" id="WP_012297727.1">
    <property type="nucleotide sequence ID" value="NC_010407.1"/>
</dbReference>
<keyword evidence="3" id="KW-1185">Reference proteome</keyword>
<dbReference type="InterPro" id="IPR050194">
    <property type="entry name" value="Glycosyltransferase_grp1"/>
</dbReference>
<dbReference type="Gene3D" id="3.40.50.2000">
    <property type="entry name" value="Glycogen Phosphorylase B"/>
    <property type="match status" value="2"/>
</dbReference>
<evidence type="ECO:0000256" key="1">
    <source>
        <dbReference type="ARBA" id="ARBA00021292"/>
    </source>
</evidence>